<keyword evidence="7" id="KW-0902">Two-component regulatory system</keyword>
<dbReference type="Pfam" id="PF02518">
    <property type="entry name" value="HATPase_c"/>
    <property type="match status" value="1"/>
</dbReference>
<dbReference type="InterPro" id="IPR036097">
    <property type="entry name" value="HisK_dim/P_sf"/>
</dbReference>
<evidence type="ECO:0000259" key="10">
    <source>
        <dbReference type="PROSITE" id="PS50109"/>
    </source>
</evidence>
<dbReference type="PANTHER" id="PTHR45453:SF1">
    <property type="entry name" value="PHOSPHATE REGULON SENSOR PROTEIN PHOR"/>
    <property type="match status" value="1"/>
</dbReference>
<dbReference type="Proteomes" id="UP000189933">
    <property type="component" value="Unassembled WGS sequence"/>
</dbReference>
<dbReference type="GO" id="GO:0004721">
    <property type="term" value="F:phosphoprotein phosphatase activity"/>
    <property type="evidence" value="ECO:0007669"/>
    <property type="project" value="TreeGrafter"/>
</dbReference>
<dbReference type="GO" id="GO:0000155">
    <property type="term" value="F:phosphorelay sensor kinase activity"/>
    <property type="evidence" value="ECO:0007669"/>
    <property type="project" value="InterPro"/>
</dbReference>
<dbReference type="InterPro" id="IPR003660">
    <property type="entry name" value="HAMP_dom"/>
</dbReference>
<dbReference type="EMBL" id="FUXM01000001">
    <property type="protein sequence ID" value="SJZ51135.1"/>
    <property type="molecule type" value="Genomic_DNA"/>
</dbReference>
<accession>A0A1T4L8Q0</accession>
<keyword evidence="5" id="KW-0808">Transferase</keyword>
<dbReference type="InterPro" id="IPR004358">
    <property type="entry name" value="Sig_transdc_His_kin-like_C"/>
</dbReference>
<dbReference type="OrthoDB" id="112712at2"/>
<dbReference type="SMART" id="SM00388">
    <property type="entry name" value="HisKA"/>
    <property type="match status" value="1"/>
</dbReference>
<protein>
    <recommendedName>
        <fullName evidence="3">histidine kinase</fullName>
        <ecNumber evidence="3">2.7.13.3</ecNumber>
    </recommendedName>
</protein>
<dbReference type="GO" id="GO:0005886">
    <property type="term" value="C:plasma membrane"/>
    <property type="evidence" value="ECO:0007669"/>
    <property type="project" value="TreeGrafter"/>
</dbReference>
<proteinExistence type="predicted"/>
<dbReference type="EC" id="2.7.13.3" evidence="3"/>
<keyword evidence="9" id="KW-1133">Transmembrane helix</keyword>
<dbReference type="CDD" id="cd06225">
    <property type="entry name" value="HAMP"/>
    <property type="match status" value="1"/>
</dbReference>
<dbReference type="PROSITE" id="PS50109">
    <property type="entry name" value="HIS_KIN"/>
    <property type="match status" value="1"/>
</dbReference>
<dbReference type="PRINTS" id="PR00344">
    <property type="entry name" value="BCTRLSENSOR"/>
</dbReference>
<dbReference type="Gene3D" id="1.10.287.130">
    <property type="match status" value="1"/>
</dbReference>
<dbReference type="CDD" id="cd00075">
    <property type="entry name" value="HATPase"/>
    <property type="match status" value="1"/>
</dbReference>
<dbReference type="FunFam" id="3.30.565.10:FF:000006">
    <property type="entry name" value="Sensor histidine kinase WalK"/>
    <property type="match status" value="1"/>
</dbReference>
<comment type="catalytic activity">
    <reaction evidence="1">
        <text>ATP + protein L-histidine = ADP + protein N-phospho-L-histidine.</text>
        <dbReference type="EC" id="2.7.13.3"/>
    </reaction>
</comment>
<evidence type="ECO:0000256" key="3">
    <source>
        <dbReference type="ARBA" id="ARBA00012438"/>
    </source>
</evidence>
<dbReference type="Gene3D" id="3.30.565.10">
    <property type="entry name" value="Histidine kinase-like ATPase, C-terminal domain"/>
    <property type="match status" value="1"/>
</dbReference>
<evidence type="ECO:0000256" key="6">
    <source>
        <dbReference type="ARBA" id="ARBA00022777"/>
    </source>
</evidence>
<evidence type="ECO:0000313" key="12">
    <source>
        <dbReference type="EMBL" id="SJZ51135.1"/>
    </source>
</evidence>
<sequence length="493" mass="54254">MTWLKQLRESIVVKLWLSMVLLFVGVMIILGLVLSSMFEQFYFNWQARDLINRSLQVGKVLAEEGDWAKAYTYAEILSKEDGSTIGITNSHGVVMGCSNPEHFSRGARLSQEELEALDAGRILIKQGNIPGQRQTLLMVLVPVELPVSVMPGMGPWRGGRNTSLQRVGVFAYVPVAPITETILQVRLLLSATAMGAVALITVLGLLMSRKITTPVLAITEVAIAMIKGDFSRRVEISSQDEIGRLGQTLNKLGEELERSRQAQEGLEKMRRDFIANVSHELRTPLFLIQGYTEALQEGLAADEAAREELLAVIMDETRRMQGLVNELLDLARYQAGQAPLRMEPIQVEELLAGVAQKFRPWAQEQGISLEVEAQPGPPLTGDYDALTRVLINLTDNALRHTPAGGQVTLLAEPEADGWKIKVRDSGYGIPAADIPYIFERFYKVDKARTRGRGGTGLGLAIARSIVEAHGGSIKVESEEGKGTEFQIFLPAKV</sequence>
<dbReference type="SMART" id="SM00387">
    <property type="entry name" value="HATPase_c"/>
    <property type="match status" value="1"/>
</dbReference>
<organism evidence="12 13">
    <name type="scientific">Carboxydocella sporoproducens DSM 16521</name>
    <dbReference type="NCBI Taxonomy" id="1121270"/>
    <lineage>
        <taxon>Bacteria</taxon>
        <taxon>Bacillati</taxon>
        <taxon>Bacillota</taxon>
        <taxon>Clostridia</taxon>
        <taxon>Eubacteriales</taxon>
        <taxon>Clostridiales Family XVI. Incertae Sedis</taxon>
        <taxon>Carboxydocella</taxon>
    </lineage>
</organism>
<dbReference type="FunFam" id="1.10.287.130:FF:000001">
    <property type="entry name" value="Two-component sensor histidine kinase"/>
    <property type="match status" value="1"/>
</dbReference>
<comment type="subcellular location">
    <subcellularLocation>
        <location evidence="2">Membrane</location>
    </subcellularLocation>
</comment>
<evidence type="ECO:0000256" key="7">
    <source>
        <dbReference type="ARBA" id="ARBA00023012"/>
    </source>
</evidence>
<keyword evidence="8 9" id="KW-0472">Membrane</keyword>
<reference evidence="13" key="1">
    <citation type="submission" date="2017-02" db="EMBL/GenBank/DDBJ databases">
        <authorList>
            <person name="Varghese N."/>
            <person name="Submissions S."/>
        </authorList>
    </citation>
    <scope>NUCLEOTIDE SEQUENCE [LARGE SCALE GENOMIC DNA]</scope>
    <source>
        <strain evidence="13">DSM 16521</strain>
    </source>
</reference>
<evidence type="ECO:0000313" key="13">
    <source>
        <dbReference type="Proteomes" id="UP000189933"/>
    </source>
</evidence>
<feature type="domain" description="HAMP" evidence="11">
    <location>
        <begin position="209"/>
        <end position="261"/>
    </location>
</feature>
<evidence type="ECO:0000256" key="8">
    <source>
        <dbReference type="ARBA" id="ARBA00023136"/>
    </source>
</evidence>
<dbReference type="RefSeq" id="WP_078664244.1">
    <property type="nucleotide sequence ID" value="NZ_FUXM01000001.1"/>
</dbReference>
<feature type="domain" description="Histidine kinase" evidence="10">
    <location>
        <begin position="276"/>
        <end position="493"/>
    </location>
</feature>
<dbReference type="PANTHER" id="PTHR45453">
    <property type="entry name" value="PHOSPHATE REGULON SENSOR PROTEIN PHOR"/>
    <property type="match status" value="1"/>
</dbReference>
<dbReference type="AlphaFoldDB" id="A0A1T4L8Q0"/>
<dbReference type="SUPFAM" id="SSF55874">
    <property type="entry name" value="ATPase domain of HSP90 chaperone/DNA topoisomerase II/histidine kinase"/>
    <property type="match status" value="1"/>
</dbReference>
<dbReference type="SUPFAM" id="SSF47384">
    <property type="entry name" value="Homodimeric domain of signal transducing histidine kinase"/>
    <property type="match status" value="1"/>
</dbReference>
<dbReference type="InterPro" id="IPR050351">
    <property type="entry name" value="BphY/WalK/GraS-like"/>
</dbReference>
<keyword evidence="9" id="KW-0812">Transmembrane</keyword>
<evidence type="ECO:0000256" key="4">
    <source>
        <dbReference type="ARBA" id="ARBA00022553"/>
    </source>
</evidence>
<dbReference type="InterPro" id="IPR003594">
    <property type="entry name" value="HATPase_dom"/>
</dbReference>
<dbReference type="PROSITE" id="PS50885">
    <property type="entry name" value="HAMP"/>
    <property type="match status" value="1"/>
</dbReference>
<dbReference type="SUPFAM" id="SSF158472">
    <property type="entry name" value="HAMP domain-like"/>
    <property type="match status" value="1"/>
</dbReference>
<evidence type="ECO:0000256" key="2">
    <source>
        <dbReference type="ARBA" id="ARBA00004370"/>
    </source>
</evidence>
<feature type="transmembrane region" description="Helical" evidence="9">
    <location>
        <begin position="15"/>
        <end position="38"/>
    </location>
</feature>
<gene>
    <name evidence="12" type="ORF">SAMN02745885_00090</name>
</gene>
<name>A0A1T4L8Q0_9FIRM</name>
<dbReference type="Pfam" id="PF00512">
    <property type="entry name" value="HisKA"/>
    <property type="match status" value="1"/>
</dbReference>
<dbReference type="CDD" id="cd00082">
    <property type="entry name" value="HisKA"/>
    <property type="match status" value="1"/>
</dbReference>
<keyword evidence="13" id="KW-1185">Reference proteome</keyword>
<evidence type="ECO:0000259" key="11">
    <source>
        <dbReference type="PROSITE" id="PS50885"/>
    </source>
</evidence>
<evidence type="ECO:0000256" key="5">
    <source>
        <dbReference type="ARBA" id="ARBA00022679"/>
    </source>
</evidence>
<evidence type="ECO:0000256" key="9">
    <source>
        <dbReference type="SAM" id="Phobius"/>
    </source>
</evidence>
<feature type="transmembrane region" description="Helical" evidence="9">
    <location>
        <begin position="187"/>
        <end position="207"/>
    </location>
</feature>
<dbReference type="Gene3D" id="6.10.340.10">
    <property type="match status" value="1"/>
</dbReference>
<evidence type="ECO:0000256" key="1">
    <source>
        <dbReference type="ARBA" id="ARBA00000085"/>
    </source>
</evidence>
<keyword evidence="6" id="KW-0418">Kinase</keyword>
<dbReference type="InterPro" id="IPR036890">
    <property type="entry name" value="HATPase_C_sf"/>
</dbReference>
<dbReference type="SMART" id="SM00304">
    <property type="entry name" value="HAMP"/>
    <property type="match status" value="1"/>
</dbReference>
<dbReference type="InterPro" id="IPR005467">
    <property type="entry name" value="His_kinase_dom"/>
</dbReference>
<keyword evidence="4" id="KW-0597">Phosphoprotein</keyword>
<dbReference type="GO" id="GO:0016036">
    <property type="term" value="P:cellular response to phosphate starvation"/>
    <property type="evidence" value="ECO:0007669"/>
    <property type="project" value="TreeGrafter"/>
</dbReference>
<dbReference type="Pfam" id="PF00672">
    <property type="entry name" value="HAMP"/>
    <property type="match status" value="1"/>
</dbReference>
<dbReference type="InterPro" id="IPR003661">
    <property type="entry name" value="HisK_dim/P_dom"/>
</dbReference>